<name>M1BK61_SOLTU</name>
<evidence type="ECO:0000313" key="2">
    <source>
        <dbReference type="Proteomes" id="UP000011115"/>
    </source>
</evidence>
<dbReference type="Gramene" id="PGSC0003DMT400047139">
    <property type="protein sequence ID" value="PGSC0003DMT400047139"/>
    <property type="gene ID" value="PGSC0003DMG400018290"/>
</dbReference>
<dbReference type="EnsemblPlants" id="PGSC0003DMT400047139">
    <property type="protein sequence ID" value="PGSC0003DMT400047139"/>
    <property type="gene ID" value="PGSC0003DMG400018290"/>
</dbReference>
<reference evidence="1" key="2">
    <citation type="submission" date="2015-06" db="UniProtKB">
        <authorList>
            <consortium name="EnsemblPlants"/>
        </authorList>
    </citation>
    <scope>IDENTIFICATION</scope>
    <source>
        <strain evidence="1">DM1-3 516 R44</strain>
    </source>
</reference>
<organism evidence="1 2">
    <name type="scientific">Solanum tuberosum</name>
    <name type="common">Potato</name>
    <dbReference type="NCBI Taxonomy" id="4113"/>
    <lineage>
        <taxon>Eukaryota</taxon>
        <taxon>Viridiplantae</taxon>
        <taxon>Streptophyta</taxon>
        <taxon>Embryophyta</taxon>
        <taxon>Tracheophyta</taxon>
        <taxon>Spermatophyta</taxon>
        <taxon>Magnoliopsida</taxon>
        <taxon>eudicotyledons</taxon>
        <taxon>Gunneridae</taxon>
        <taxon>Pentapetalae</taxon>
        <taxon>asterids</taxon>
        <taxon>lamiids</taxon>
        <taxon>Solanales</taxon>
        <taxon>Solanaceae</taxon>
        <taxon>Solanoideae</taxon>
        <taxon>Solaneae</taxon>
        <taxon>Solanum</taxon>
    </lineage>
</organism>
<accession>M1BK61</accession>
<reference evidence="2" key="1">
    <citation type="journal article" date="2011" name="Nature">
        <title>Genome sequence and analysis of the tuber crop potato.</title>
        <authorList>
            <consortium name="The Potato Genome Sequencing Consortium"/>
        </authorList>
    </citation>
    <scope>NUCLEOTIDE SEQUENCE [LARGE SCALE GENOMIC DNA]</scope>
    <source>
        <strain evidence="2">cv. DM1-3 516 R44</strain>
    </source>
</reference>
<protein>
    <submittedName>
        <fullName evidence="1">Serine/threonine-protein kinase Haspin</fullName>
    </submittedName>
</protein>
<proteinExistence type="predicted"/>
<dbReference type="HOGENOM" id="CLU_2459053_0_0_1"/>
<evidence type="ECO:0000313" key="1">
    <source>
        <dbReference type="EnsemblPlants" id="PGSC0003DMT400047139"/>
    </source>
</evidence>
<dbReference type="Proteomes" id="UP000011115">
    <property type="component" value="Unassembled WGS sequence"/>
</dbReference>
<keyword evidence="2" id="KW-1185">Reference proteome</keyword>
<dbReference type="AlphaFoldDB" id="M1BK61"/>
<dbReference type="ExpressionAtlas" id="M1BK61">
    <property type="expression patterns" value="baseline"/>
</dbReference>
<sequence length="89" mass="10369">MTSRSVDLWAELIAAEQEHFDRPSQQIQEPNIAVVYRRQKPHSITPKDAEGFSIFPILKNSVLLVWWFVEGFELLTLICFQEAIDFEFG</sequence>